<proteinExistence type="evidence at transcript level"/>
<accession>B6VEP9</accession>
<evidence type="ECO:0000313" key="2">
    <source>
        <dbReference type="EMBL" id="ACJ09628.1"/>
    </source>
</evidence>
<dbReference type="GO" id="GO:0004674">
    <property type="term" value="F:protein serine/threonine kinase activity"/>
    <property type="evidence" value="ECO:0007669"/>
    <property type="project" value="UniProtKB-KW"/>
</dbReference>
<organism evidence="2">
    <name type="scientific">Cupressus sempervirens</name>
    <name type="common">Italian cypress</name>
    <dbReference type="NCBI Taxonomy" id="13469"/>
    <lineage>
        <taxon>Eukaryota</taxon>
        <taxon>Viridiplantae</taxon>
        <taxon>Streptophyta</taxon>
        <taxon>Embryophyta</taxon>
        <taxon>Tracheophyta</taxon>
        <taxon>Spermatophyta</taxon>
        <taxon>Pinopsida</taxon>
        <taxon>Pinidae</taxon>
        <taxon>Conifers II</taxon>
        <taxon>Cupressales</taxon>
        <taxon>Cupressaceae</taxon>
        <taxon>Cupressus</taxon>
    </lineage>
</organism>
<feature type="signal peptide" evidence="1">
    <location>
        <begin position="1"/>
        <end position="18"/>
    </location>
</feature>
<reference evidence="2" key="1">
    <citation type="submission" date="2008-10" db="EMBL/GenBank/DDBJ databases">
        <title>Cloning and characterization of cold regulated sequences in cypress (Cupressus sempervirens).</title>
        <authorList>
            <person name="Pedron L."/>
            <person name="Baldi P."/>
            <person name="La Porta N."/>
        </authorList>
    </citation>
    <scope>NUCLEOTIDE SEQUENCE</scope>
    <source>
        <strain evidence="2">Cyplp107</strain>
    </source>
</reference>
<name>B6VEP9_CUPSE</name>
<keyword evidence="2" id="KW-0808">Transferase</keyword>
<dbReference type="EMBL" id="FJ379989">
    <property type="protein sequence ID" value="ACJ09628.1"/>
    <property type="molecule type" value="mRNA"/>
</dbReference>
<keyword evidence="2" id="KW-0723">Serine/threonine-protein kinase</keyword>
<evidence type="ECO:0000256" key="1">
    <source>
        <dbReference type="SAM" id="SignalP"/>
    </source>
</evidence>
<keyword evidence="2" id="KW-0418">Kinase</keyword>
<dbReference type="Gene3D" id="3.30.310.80">
    <property type="entry name" value="Kinase associated domain 1, KA1"/>
    <property type="match status" value="1"/>
</dbReference>
<dbReference type="AlphaFoldDB" id="B6VEP9"/>
<feature type="chain" id="PRO_5002848889" evidence="1">
    <location>
        <begin position="19"/>
        <end position="137"/>
    </location>
</feature>
<sequence length="137" mass="15401">KLHTRFVVIISSIVVAESMGLRLQSRTYMMRIVPANKAGHAVVLEVYEVAPCLYMVDVKAAGDTLDYQSYKNLCAKLENIIWRPTETIDSGLLRQMTLSSSSCGCGCDAYLRSTRLKAFELTYWHAFQPSYCNVHAV</sequence>
<protein>
    <submittedName>
        <fullName evidence="2">Putative serine/threonine protein kinase</fullName>
    </submittedName>
</protein>
<feature type="non-terminal residue" evidence="2">
    <location>
        <position position="1"/>
    </location>
</feature>
<keyword evidence="1" id="KW-0732">Signal</keyword>